<organism evidence="1 2">
    <name type="scientific">Prunus yedoensis var. nudiflora</name>
    <dbReference type="NCBI Taxonomy" id="2094558"/>
    <lineage>
        <taxon>Eukaryota</taxon>
        <taxon>Viridiplantae</taxon>
        <taxon>Streptophyta</taxon>
        <taxon>Embryophyta</taxon>
        <taxon>Tracheophyta</taxon>
        <taxon>Spermatophyta</taxon>
        <taxon>Magnoliopsida</taxon>
        <taxon>eudicotyledons</taxon>
        <taxon>Gunneridae</taxon>
        <taxon>Pentapetalae</taxon>
        <taxon>rosids</taxon>
        <taxon>fabids</taxon>
        <taxon>Rosales</taxon>
        <taxon>Rosaceae</taxon>
        <taxon>Amygdaloideae</taxon>
        <taxon>Amygdaleae</taxon>
        <taxon>Prunus</taxon>
    </lineage>
</organism>
<comment type="caution">
    <text evidence="1">The sequence shown here is derived from an EMBL/GenBank/DDBJ whole genome shotgun (WGS) entry which is preliminary data.</text>
</comment>
<keyword evidence="2" id="KW-1185">Reference proteome</keyword>
<proteinExistence type="predicted"/>
<evidence type="ECO:0000313" key="1">
    <source>
        <dbReference type="EMBL" id="PQQ04788.1"/>
    </source>
</evidence>
<gene>
    <name evidence="1" type="ORF">Pyn_23543</name>
</gene>
<evidence type="ECO:0000313" key="2">
    <source>
        <dbReference type="Proteomes" id="UP000250321"/>
    </source>
</evidence>
<sequence length="76" mass="9559">MFLIRGLRTWRNCLILLRRAATKYTKKPWFTRLLCRFEDHKFQYVRLMKWKDTYTKTQLDKVRDECASHMLEWLFL</sequence>
<dbReference type="EMBL" id="PJQY01001193">
    <property type="protein sequence ID" value="PQQ04788.1"/>
    <property type="molecule type" value="Genomic_DNA"/>
</dbReference>
<protein>
    <submittedName>
        <fullName evidence="1">Uncharacterized protein</fullName>
    </submittedName>
</protein>
<dbReference type="AlphaFoldDB" id="A0A314YJS3"/>
<reference evidence="1 2" key="1">
    <citation type="submission" date="2018-02" db="EMBL/GenBank/DDBJ databases">
        <title>Draft genome of wild Prunus yedoensis var. nudiflora.</title>
        <authorList>
            <person name="Baek S."/>
            <person name="Kim J.-H."/>
            <person name="Choi K."/>
            <person name="Kim G.-B."/>
            <person name="Cho A."/>
            <person name="Jang H."/>
            <person name="Shin C.-H."/>
            <person name="Yu H.-J."/>
            <person name="Mun J.-H."/>
        </authorList>
    </citation>
    <scope>NUCLEOTIDE SEQUENCE [LARGE SCALE GENOMIC DNA]</scope>
    <source>
        <strain evidence="2">cv. Jeju island</strain>
        <tissue evidence="1">Leaf</tissue>
    </source>
</reference>
<dbReference type="OrthoDB" id="1869436at2759"/>
<accession>A0A314YJS3</accession>
<dbReference type="Proteomes" id="UP000250321">
    <property type="component" value="Unassembled WGS sequence"/>
</dbReference>
<name>A0A314YJS3_PRUYE</name>